<accession>A0AAV5WSH7</accession>
<dbReference type="EMBL" id="BTSY01000006">
    <property type="protein sequence ID" value="GMT32649.1"/>
    <property type="molecule type" value="Genomic_DNA"/>
</dbReference>
<keyword evidence="2" id="KW-1185">Reference proteome</keyword>
<evidence type="ECO:0000313" key="2">
    <source>
        <dbReference type="Proteomes" id="UP001432322"/>
    </source>
</evidence>
<comment type="caution">
    <text evidence="1">The sequence shown here is derived from an EMBL/GenBank/DDBJ whole genome shotgun (WGS) entry which is preliminary data.</text>
</comment>
<proteinExistence type="predicted"/>
<dbReference type="AlphaFoldDB" id="A0AAV5WSH7"/>
<evidence type="ECO:0000313" key="1">
    <source>
        <dbReference type="EMBL" id="GMT32649.1"/>
    </source>
</evidence>
<feature type="non-terminal residue" evidence="1">
    <location>
        <position position="97"/>
    </location>
</feature>
<gene>
    <name evidence="1" type="ORF">PFISCL1PPCAC_23946</name>
</gene>
<sequence length="97" mass="11243">TDEVAEKLPFYEILVFHEALTCGTYNFHRRDGRVVHVTAVNNGRDLEAALQFRQREALPSMVIIHSDVRRHHRTVTLRADQILRLTPPHEVNFIISS</sequence>
<organism evidence="1 2">
    <name type="scientific">Pristionchus fissidentatus</name>
    <dbReference type="NCBI Taxonomy" id="1538716"/>
    <lineage>
        <taxon>Eukaryota</taxon>
        <taxon>Metazoa</taxon>
        <taxon>Ecdysozoa</taxon>
        <taxon>Nematoda</taxon>
        <taxon>Chromadorea</taxon>
        <taxon>Rhabditida</taxon>
        <taxon>Rhabditina</taxon>
        <taxon>Diplogasteromorpha</taxon>
        <taxon>Diplogasteroidea</taxon>
        <taxon>Neodiplogasteridae</taxon>
        <taxon>Pristionchus</taxon>
    </lineage>
</organism>
<feature type="non-terminal residue" evidence="1">
    <location>
        <position position="1"/>
    </location>
</feature>
<protein>
    <submittedName>
        <fullName evidence="1">Uncharacterized protein</fullName>
    </submittedName>
</protein>
<name>A0AAV5WSH7_9BILA</name>
<reference evidence="1" key="1">
    <citation type="submission" date="2023-10" db="EMBL/GenBank/DDBJ databases">
        <title>Genome assembly of Pristionchus species.</title>
        <authorList>
            <person name="Yoshida K."/>
            <person name="Sommer R.J."/>
        </authorList>
    </citation>
    <scope>NUCLEOTIDE SEQUENCE</scope>
    <source>
        <strain evidence="1">RS5133</strain>
    </source>
</reference>
<dbReference type="Proteomes" id="UP001432322">
    <property type="component" value="Unassembled WGS sequence"/>
</dbReference>